<protein>
    <submittedName>
        <fullName evidence="2">Uncharacterized protein</fullName>
    </submittedName>
</protein>
<reference evidence="2" key="2">
    <citation type="submission" date="2020-11" db="EMBL/GenBank/DDBJ databases">
        <authorList>
            <person name="McCartney M.A."/>
            <person name="Auch B."/>
            <person name="Kono T."/>
            <person name="Mallez S."/>
            <person name="Becker A."/>
            <person name="Gohl D.M."/>
            <person name="Silverstein K.A.T."/>
            <person name="Koren S."/>
            <person name="Bechman K.B."/>
            <person name="Herman A."/>
            <person name="Abrahante J.E."/>
            <person name="Garbe J."/>
        </authorList>
    </citation>
    <scope>NUCLEOTIDE SEQUENCE</scope>
    <source>
        <strain evidence="2">Duluth1</strain>
        <tissue evidence="2">Whole animal</tissue>
    </source>
</reference>
<keyword evidence="3" id="KW-1185">Reference proteome</keyword>
<evidence type="ECO:0000313" key="3">
    <source>
        <dbReference type="Proteomes" id="UP000828390"/>
    </source>
</evidence>
<comment type="caution">
    <text evidence="2">The sequence shown here is derived from an EMBL/GenBank/DDBJ whole genome shotgun (WGS) entry which is preliminary data.</text>
</comment>
<dbReference type="Proteomes" id="UP000828390">
    <property type="component" value="Unassembled WGS sequence"/>
</dbReference>
<dbReference type="EMBL" id="JAIWYP010000003">
    <property type="protein sequence ID" value="KAH3855578.1"/>
    <property type="molecule type" value="Genomic_DNA"/>
</dbReference>
<evidence type="ECO:0000256" key="1">
    <source>
        <dbReference type="SAM" id="SignalP"/>
    </source>
</evidence>
<keyword evidence="1" id="KW-0732">Signal</keyword>
<accession>A0A9D4LBR9</accession>
<reference evidence="2" key="1">
    <citation type="journal article" date="2019" name="bioRxiv">
        <title>The Genome of the Zebra Mussel, Dreissena polymorpha: A Resource for Invasive Species Research.</title>
        <authorList>
            <person name="McCartney M.A."/>
            <person name="Auch B."/>
            <person name="Kono T."/>
            <person name="Mallez S."/>
            <person name="Zhang Y."/>
            <person name="Obille A."/>
            <person name="Becker A."/>
            <person name="Abrahante J.E."/>
            <person name="Garbe J."/>
            <person name="Badalamenti J.P."/>
            <person name="Herman A."/>
            <person name="Mangelson H."/>
            <person name="Liachko I."/>
            <person name="Sullivan S."/>
            <person name="Sone E.D."/>
            <person name="Koren S."/>
            <person name="Silverstein K.A.T."/>
            <person name="Beckman K.B."/>
            <person name="Gohl D.M."/>
        </authorList>
    </citation>
    <scope>NUCLEOTIDE SEQUENCE</scope>
    <source>
        <strain evidence="2">Duluth1</strain>
        <tissue evidence="2">Whole animal</tissue>
    </source>
</reference>
<organism evidence="2 3">
    <name type="scientific">Dreissena polymorpha</name>
    <name type="common">Zebra mussel</name>
    <name type="synonym">Mytilus polymorpha</name>
    <dbReference type="NCBI Taxonomy" id="45954"/>
    <lineage>
        <taxon>Eukaryota</taxon>
        <taxon>Metazoa</taxon>
        <taxon>Spiralia</taxon>
        <taxon>Lophotrochozoa</taxon>
        <taxon>Mollusca</taxon>
        <taxon>Bivalvia</taxon>
        <taxon>Autobranchia</taxon>
        <taxon>Heteroconchia</taxon>
        <taxon>Euheterodonta</taxon>
        <taxon>Imparidentia</taxon>
        <taxon>Neoheterodontei</taxon>
        <taxon>Myida</taxon>
        <taxon>Dreissenoidea</taxon>
        <taxon>Dreissenidae</taxon>
        <taxon>Dreissena</taxon>
    </lineage>
</organism>
<feature type="signal peptide" evidence="1">
    <location>
        <begin position="1"/>
        <end position="25"/>
    </location>
</feature>
<sequence length="85" mass="9517">MNRQLLGCVLLVAMLLVVMPHASEAQRYTGGLGDNWGGGGSTWGRIWGSGRGRGGRRGCHGWRCGGDNWGRRHKDHYRAWPQWQN</sequence>
<proteinExistence type="predicted"/>
<evidence type="ECO:0000313" key="2">
    <source>
        <dbReference type="EMBL" id="KAH3855578.1"/>
    </source>
</evidence>
<feature type="chain" id="PRO_5039220045" evidence="1">
    <location>
        <begin position="26"/>
        <end position="85"/>
    </location>
</feature>
<name>A0A9D4LBR9_DREPO</name>
<dbReference type="AlphaFoldDB" id="A0A9D4LBR9"/>
<gene>
    <name evidence="2" type="ORF">DPMN_098146</name>
</gene>